<evidence type="ECO:0000313" key="2">
    <source>
        <dbReference type="EMBL" id="NBG88296.1"/>
    </source>
</evidence>
<dbReference type="AlphaFoldDB" id="A0AA43XL27"/>
<protein>
    <recommendedName>
        <fullName evidence="1">DUF8042 domain-containing protein</fullName>
    </recommendedName>
</protein>
<dbReference type="RefSeq" id="WP_160720710.1">
    <property type="nucleotide sequence ID" value="NZ_SUMG01000007.1"/>
</dbReference>
<accession>A0AA43XL27</accession>
<feature type="domain" description="DUF8042" evidence="1">
    <location>
        <begin position="10"/>
        <end position="126"/>
    </location>
</feature>
<reference evidence="2 3" key="1">
    <citation type="submission" date="2019-04" db="EMBL/GenBank/DDBJ databases">
        <title>Isachenkonia alkalipeptolytica gen. nov. sp. nov. a new anaerobic, alkiliphilic organothrophic bacterium capable to reduce synthesized ferrihydrite isolated from a soda lake.</title>
        <authorList>
            <person name="Toshchakov S.V."/>
            <person name="Zavarzina D.G."/>
            <person name="Zhilina T.N."/>
            <person name="Kostrikina N.A."/>
            <person name="Kublanov I.V."/>
        </authorList>
    </citation>
    <scope>NUCLEOTIDE SEQUENCE [LARGE SCALE GENOMIC DNA]</scope>
    <source>
        <strain evidence="2 3">Z-1701</strain>
    </source>
</reference>
<dbReference type="Proteomes" id="UP000449710">
    <property type="component" value="Unassembled WGS sequence"/>
</dbReference>
<dbReference type="Pfam" id="PF26154">
    <property type="entry name" value="DUF8042"/>
    <property type="match status" value="1"/>
</dbReference>
<proteinExistence type="predicted"/>
<dbReference type="InterPro" id="IPR058355">
    <property type="entry name" value="DUF8042"/>
</dbReference>
<comment type="caution">
    <text evidence="2">The sequence shown here is derived from an EMBL/GenBank/DDBJ whole genome shotgun (WGS) entry which is preliminary data.</text>
</comment>
<keyword evidence="3" id="KW-1185">Reference proteome</keyword>
<organism evidence="2 3">
    <name type="scientific">Isachenkonia alkalipeptolytica</name>
    <dbReference type="NCBI Taxonomy" id="2565777"/>
    <lineage>
        <taxon>Bacteria</taxon>
        <taxon>Bacillati</taxon>
        <taxon>Bacillota</taxon>
        <taxon>Clostridia</taxon>
        <taxon>Eubacteriales</taxon>
        <taxon>Clostridiaceae</taxon>
        <taxon>Isachenkonia</taxon>
    </lineage>
</organism>
<evidence type="ECO:0000313" key="3">
    <source>
        <dbReference type="Proteomes" id="UP000449710"/>
    </source>
</evidence>
<name>A0AA43XL27_9CLOT</name>
<evidence type="ECO:0000259" key="1">
    <source>
        <dbReference type="Pfam" id="PF26154"/>
    </source>
</evidence>
<gene>
    <name evidence="2" type="ORF">ISALK_07255</name>
</gene>
<dbReference type="EMBL" id="SUMG01000007">
    <property type="protein sequence ID" value="NBG88296.1"/>
    <property type="molecule type" value="Genomic_DNA"/>
</dbReference>
<sequence>MDPRIENFNNEEIAVLNHVLELLSTMEQGMDYTREKLQKGQSEACIGMLGNVIEAFEGVEESILPLLNKLEAPGYMKKHDRLKEAFAEMVEEYENNQGAEAHALMEDSLYPAFIQWKEELEENLRPLTAS</sequence>